<feature type="transmembrane region" description="Helical" evidence="7">
    <location>
        <begin position="21"/>
        <end position="41"/>
    </location>
</feature>
<feature type="transmembrane region" description="Helical" evidence="7">
    <location>
        <begin position="324"/>
        <end position="349"/>
    </location>
</feature>
<sequence>MAGNPMRKVALRNLAAHKVRLFLTVLSVVLGTAFVAGTYMFTDTLQRAFDDIFASQAKGVDVRVQPKEGLSLDNPYQQSVGIPYGDVDKIAAIDGVRAVAPASFGPVVLLKPDGKAVQVGGAPTQGTSYLPPDKAVGDPLTFLAGTPPDKPGDIAINQSGATRAGLHVGDHTKVLIPSKGTVDVTVTGIYDLSSNTGGYINLLFDAGQARELFTDGKHYAYVDVAAKPGVTANALRDSIAKAFPDDKVQNGDQVRADLKAQLADRLKFLNYFLLAFGAIAVLVGTFIIYNTFSMLVTQRLRELALLRAVGASRRQVGWSVVSEAALIGLLGSVIGLVLGIGLAFGISAALKAFDVGLPAGTMQVQPRTVVIAIAIGVLVTMASAWAPARRAATTPPVEAMREASAPSTGARRLGAPAQWLVSTLQRVKLAAVAGWARAVLSSRWLRPGIGVVLGAAGVVVAVIGAQGSGGDAARTVGIGALALILAVLLVSPALSRPVLTVLGVLVRPFGTTGKMARSNAIRNPNRTAATAFALTLGVLLVSAIAMLGASAKASIGDLVDKGVKADYMLAGPPGGIISVPLGATAAAQQVPQVQDVVAFHGIALKVDGKQVIGTVPEGPMNKVIDYTVQQGTDKLGDDDVMVSETFAADHHWKVGDSVNVDTIDFKKYKVNVVGVYKDTTLLGALVAPMNLYGKAVPPNYQSSFLVAVTAQPGANLPAMRTALEKAVDPFAIVQVEDRNDFKGAQGKQIDTLLAVLYALLALAVIIAILGIVNTLALSVVERRREIGMLRAVGMQRPQVRRSIYLESMLIAIFGAVVGVVLGIGLGIGFLKTLAEYGIATIAVPWTQIVLMLFASGVVGILAALWPAVRAARTPPLAAIADL</sequence>
<dbReference type="EMBL" id="CP032568">
    <property type="protein sequence ID" value="AYF72661.1"/>
    <property type="molecule type" value="Genomic_DNA"/>
</dbReference>
<dbReference type="Pfam" id="PF12704">
    <property type="entry name" value="MacB_PCD"/>
    <property type="match status" value="2"/>
</dbReference>
<feature type="transmembrane region" description="Helical" evidence="7">
    <location>
        <begin position="527"/>
        <end position="549"/>
    </location>
</feature>
<keyword evidence="4 7" id="KW-1133">Transmembrane helix</keyword>
<feature type="domain" description="MacB-like periplasmic core" evidence="9">
    <location>
        <begin position="527"/>
        <end position="725"/>
    </location>
</feature>
<evidence type="ECO:0000256" key="5">
    <source>
        <dbReference type="ARBA" id="ARBA00023136"/>
    </source>
</evidence>
<accession>A0A386Z4T2</accession>
<feature type="transmembrane region" description="Helical" evidence="7">
    <location>
        <begin position="444"/>
        <end position="465"/>
    </location>
</feature>
<dbReference type="Pfam" id="PF02687">
    <property type="entry name" value="FtsX"/>
    <property type="match status" value="2"/>
</dbReference>
<dbReference type="AlphaFoldDB" id="A0A386Z4T2"/>
<dbReference type="InterPro" id="IPR025857">
    <property type="entry name" value="MacB_PCD"/>
</dbReference>
<proteinExistence type="inferred from homology"/>
<name>A0A386Z4T2_9NOCA</name>
<dbReference type="Proteomes" id="UP000267164">
    <property type="component" value="Chromosome"/>
</dbReference>
<reference evidence="10 11" key="1">
    <citation type="submission" date="2018-09" db="EMBL/GenBank/DDBJ databases">
        <title>Nocardia yunnanensis sp. nov., an actinomycete isolated from a soil sample.</title>
        <authorList>
            <person name="Zhang J."/>
        </authorList>
    </citation>
    <scope>NUCLEOTIDE SEQUENCE [LARGE SCALE GENOMIC DNA]</scope>
    <source>
        <strain evidence="10 11">CFHS0054</strain>
    </source>
</reference>
<keyword evidence="5 7" id="KW-0472">Membrane</keyword>
<dbReference type="GO" id="GO:0005886">
    <property type="term" value="C:plasma membrane"/>
    <property type="evidence" value="ECO:0007669"/>
    <property type="project" value="UniProtKB-SubCell"/>
</dbReference>
<evidence type="ECO:0000313" key="11">
    <source>
        <dbReference type="Proteomes" id="UP000267164"/>
    </source>
</evidence>
<organism evidence="10 11">
    <name type="scientific">Nocardia yunnanensis</name>
    <dbReference type="NCBI Taxonomy" id="2382165"/>
    <lineage>
        <taxon>Bacteria</taxon>
        <taxon>Bacillati</taxon>
        <taxon>Actinomycetota</taxon>
        <taxon>Actinomycetes</taxon>
        <taxon>Mycobacteriales</taxon>
        <taxon>Nocardiaceae</taxon>
        <taxon>Nocardia</taxon>
    </lineage>
</organism>
<evidence type="ECO:0000256" key="7">
    <source>
        <dbReference type="SAM" id="Phobius"/>
    </source>
</evidence>
<comment type="subcellular location">
    <subcellularLocation>
        <location evidence="1">Cell membrane</location>
        <topology evidence="1">Multi-pass membrane protein</topology>
    </subcellularLocation>
</comment>
<feature type="transmembrane region" description="Helical" evidence="7">
    <location>
        <begin position="803"/>
        <end position="830"/>
    </location>
</feature>
<evidence type="ECO:0000256" key="4">
    <source>
        <dbReference type="ARBA" id="ARBA00022989"/>
    </source>
</evidence>
<dbReference type="PANTHER" id="PTHR30572:SF4">
    <property type="entry name" value="ABC TRANSPORTER PERMEASE YTRF"/>
    <property type="match status" value="1"/>
</dbReference>
<evidence type="ECO:0000256" key="2">
    <source>
        <dbReference type="ARBA" id="ARBA00022475"/>
    </source>
</evidence>
<evidence type="ECO:0000259" key="9">
    <source>
        <dbReference type="Pfam" id="PF12704"/>
    </source>
</evidence>
<feature type="domain" description="ABC3 transporter permease C-terminal" evidence="8">
    <location>
        <begin position="275"/>
        <end position="396"/>
    </location>
</feature>
<evidence type="ECO:0000256" key="3">
    <source>
        <dbReference type="ARBA" id="ARBA00022692"/>
    </source>
</evidence>
<feature type="transmembrane region" description="Helical" evidence="7">
    <location>
        <begin position="755"/>
        <end position="780"/>
    </location>
</feature>
<feature type="domain" description="MacB-like periplasmic core" evidence="9">
    <location>
        <begin position="22"/>
        <end position="241"/>
    </location>
</feature>
<evidence type="ECO:0000256" key="1">
    <source>
        <dbReference type="ARBA" id="ARBA00004651"/>
    </source>
</evidence>
<dbReference type="OrthoDB" id="9780560at2"/>
<feature type="transmembrane region" description="Helical" evidence="7">
    <location>
        <begin position="477"/>
        <end position="506"/>
    </location>
</feature>
<feature type="transmembrane region" description="Helical" evidence="7">
    <location>
        <begin position="268"/>
        <end position="292"/>
    </location>
</feature>
<gene>
    <name evidence="10" type="ORF">D7D52_00820</name>
</gene>
<evidence type="ECO:0000259" key="8">
    <source>
        <dbReference type="Pfam" id="PF02687"/>
    </source>
</evidence>
<feature type="domain" description="ABC3 transporter permease C-terminal" evidence="8">
    <location>
        <begin position="758"/>
        <end position="875"/>
    </location>
</feature>
<evidence type="ECO:0000313" key="10">
    <source>
        <dbReference type="EMBL" id="AYF72661.1"/>
    </source>
</evidence>
<dbReference type="KEGG" id="nyu:D7D52_00820"/>
<dbReference type="RefSeq" id="WP_120734606.1">
    <property type="nucleotide sequence ID" value="NZ_CP032568.1"/>
</dbReference>
<protein>
    <submittedName>
        <fullName evidence="10">ABC transporter permease</fullName>
    </submittedName>
</protein>
<keyword evidence="11" id="KW-1185">Reference proteome</keyword>
<dbReference type="InterPro" id="IPR050250">
    <property type="entry name" value="Macrolide_Exporter_MacB"/>
</dbReference>
<keyword evidence="3 7" id="KW-0812">Transmembrane</keyword>
<dbReference type="InterPro" id="IPR003838">
    <property type="entry name" value="ABC3_permease_C"/>
</dbReference>
<evidence type="ECO:0000256" key="6">
    <source>
        <dbReference type="ARBA" id="ARBA00038076"/>
    </source>
</evidence>
<feature type="transmembrane region" description="Helical" evidence="7">
    <location>
        <begin position="842"/>
        <end position="865"/>
    </location>
</feature>
<feature type="transmembrane region" description="Helical" evidence="7">
    <location>
        <begin position="369"/>
        <end position="388"/>
    </location>
</feature>
<dbReference type="PANTHER" id="PTHR30572">
    <property type="entry name" value="MEMBRANE COMPONENT OF TRANSPORTER-RELATED"/>
    <property type="match status" value="1"/>
</dbReference>
<comment type="similarity">
    <text evidence="6">Belongs to the ABC-4 integral membrane protein family.</text>
</comment>
<keyword evidence="2" id="KW-1003">Cell membrane</keyword>
<dbReference type="GO" id="GO:0022857">
    <property type="term" value="F:transmembrane transporter activity"/>
    <property type="evidence" value="ECO:0007669"/>
    <property type="project" value="TreeGrafter"/>
</dbReference>